<dbReference type="GO" id="GO:1904263">
    <property type="term" value="P:positive regulation of TORC1 signaling"/>
    <property type="evidence" value="ECO:0007669"/>
    <property type="project" value="TreeGrafter"/>
</dbReference>
<name>A0A261Y4R5_9FUNG</name>
<dbReference type="AlphaFoldDB" id="A0A261Y4R5"/>
<dbReference type="Proteomes" id="UP000242875">
    <property type="component" value="Unassembled WGS sequence"/>
</dbReference>
<evidence type="ECO:0000256" key="1">
    <source>
        <dbReference type="SAM" id="MobiDB-lite"/>
    </source>
</evidence>
<feature type="region of interest" description="Disordered" evidence="1">
    <location>
        <begin position="25"/>
        <end position="68"/>
    </location>
</feature>
<comment type="caution">
    <text evidence="3">The sequence shown here is derived from an EMBL/GenBank/DDBJ whole genome shotgun (WGS) entry which is preliminary data.</text>
</comment>
<feature type="region of interest" description="Disordered" evidence="1">
    <location>
        <begin position="279"/>
        <end position="303"/>
    </location>
</feature>
<gene>
    <name evidence="3" type="ORF">BZG36_01640</name>
</gene>
<proteinExistence type="predicted"/>
<evidence type="ECO:0000259" key="2">
    <source>
        <dbReference type="PROSITE" id="PS51834"/>
    </source>
</evidence>
<dbReference type="GO" id="GO:0005829">
    <property type="term" value="C:cytosol"/>
    <property type="evidence" value="ECO:0007669"/>
    <property type="project" value="TreeGrafter"/>
</dbReference>
<dbReference type="Pfam" id="PF11704">
    <property type="entry name" value="Folliculin"/>
    <property type="match status" value="1"/>
</dbReference>
<protein>
    <recommendedName>
        <fullName evidence="2">UDENN FLCN/SMCR8-type domain-containing protein</fullName>
    </recommendedName>
</protein>
<reference evidence="3 4" key="1">
    <citation type="journal article" date="2017" name="Mycologia">
        <title>Bifiguratus adelaidae, gen. et sp. nov., a new member of Mucoromycotina in endophytic and soil-dwelling habitats.</title>
        <authorList>
            <person name="Torres-Cruz T.J."/>
            <person name="Billingsley Tobias T.L."/>
            <person name="Almatruk M."/>
            <person name="Hesse C."/>
            <person name="Kuske C.R."/>
            <person name="Desiro A."/>
            <person name="Benucci G.M."/>
            <person name="Bonito G."/>
            <person name="Stajich J.E."/>
            <person name="Dunlap C."/>
            <person name="Arnold A.E."/>
            <person name="Porras-Alfaro A."/>
        </authorList>
    </citation>
    <scope>NUCLEOTIDE SEQUENCE [LARGE SCALE GENOMIC DNA]</scope>
    <source>
        <strain evidence="3 4">AZ0501</strain>
    </source>
</reference>
<feature type="compositionally biased region" description="Polar residues" evidence="1">
    <location>
        <begin position="25"/>
        <end position="41"/>
    </location>
</feature>
<dbReference type="InterPro" id="IPR037520">
    <property type="entry name" value="Folliculin/SMCR8_longin"/>
</dbReference>
<evidence type="ECO:0000313" key="3">
    <source>
        <dbReference type="EMBL" id="OZJ05454.1"/>
    </source>
</evidence>
<sequence>MNALVAFLHFCEADGHQIVFCTQVSRASHTRPKNPSSTNSQERSDKDIDKALSPSTSPFSSTPPRHNILSTGRKTRCLACIAEFPAMDGVESGMNLSNAGECAGMITTDPDDATCEYVSTREPSDPEVYAALRKACIRGLSVEYNPRKDGPVLHGDEHDAYALSYTFTIRDAEARGEIRNYSITMLATDRVYLAGCWTFIEREFRSMVINLQARANYIYRLEKEAQRERDDPRGKSTNLCAHSKNYSTSKQDIFVQIHAQFSYILKAAGRLRIEKVIQGKEPSDEESPPEHEPLVQPTFTPLI</sequence>
<dbReference type="InterPro" id="IPR037521">
    <property type="entry name" value="FLCN/SMCR8_DENN"/>
</dbReference>
<keyword evidence="4" id="KW-1185">Reference proteome</keyword>
<dbReference type="InterPro" id="IPR021713">
    <property type="entry name" value="Folliculin"/>
</dbReference>
<dbReference type="PANTHER" id="PTHR31441">
    <property type="entry name" value="FOLLICULIN FAMILY MEMBER"/>
    <property type="match status" value="1"/>
</dbReference>
<accession>A0A261Y4R5</accession>
<dbReference type="PANTHER" id="PTHR31441:SF2">
    <property type="entry name" value="FOLLICULIN"/>
    <property type="match status" value="1"/>
</dbReference>
<feature type="compositionally biased region" description="Basic and acidic residues" evidence="1">
    <location>
        <begin position="279"/>
        <end position="293"/>
    </location>
</feature>
<dbReference type="GO" id="GO:0005096">
    <property type="term" value="F:GTPase activator activity"/>
    <property type="evidence" value="ECO:0007669"/>
    <property type="project" value="InterPro"/>
</dbReference>
<dbReference type="OrthoDB" id="5599713at2759"/>
<organism evidence="3 4">
    <name type="scientific">Bifiguratus adelaidae</name>
    <dbReference type="NCBI Taxonomy" id="1938954"/>
    <lineage>
        <taxon>Eukaryota</taxon>
        <taxon>Fungi</taxon>
        <taxon>Fungi incertae sedis</taxon>
        <taxon>Mucoromycota</taxon>
        <taxon>Mucoromycotina</taxon>
        <taxon>Endogonomycetes</taxon>
        <taxon>Endogonales</taxon>
        <taxon>Endogonales incertae sedis</taxon>
        <taxon>Bifiguratus</taxon>
    </lineage>
</organism>
<feature type="compositionally biased region" description="Low complexity" evidence="1">
    <location>
        <begin position="53"/>
        <end position="64"/>
    </location>
</feature>
<dbReference type="PROSITE" id="PS51834">
    <property type="entry name" value="DENN_FLCN_SMCR8"/>
    <property type="match status" value="1"/>
</dbReference>
<dbReference type="EMBL" id="MVBO01000015">
    <property type="protein sequence ID" value="OZJ05454.1"/>
    <property type="molecule type" value="Genomic_DNA"/>
</dbReference>
<evidence type="ECO:0000313" key="4">
    <source>
        <dbReference type="Proteomes" id="UP000242875"/>
    </source>
</evidence>
<feature type="domain" description="UDENN FLCN/SMCR8-type" evidence="2">
    <location>
        <begin position="96"/>
        <end position="303"/>
    </location>
</feature>